<proteinExistence type="predicted"/>
<evidence type="ECO:0000313" key="2">
    <source>
        <dbReference type="Proteomes" id="UP000006050"/>
    </source>
</evidence>
<dbReference type="EMBL" id="CP003281">
    <property type="protein sequence ID" value="AFL85365.1"/>
    <property type="molecule type" value="Genomic_DNA"/>
</dbReference>
<evidence type="ECO:0000313" key="1">
    <source>
        <dbReference type="EMBL" id="AFL85365.1"/>
    </source>
</evidence>
<protein>
    <submittedName>
        <fullName evidence="1">Uncharacterized protein</fullName>
    </submittedName>
</protein>
<gene>
    <name evidence="1" type="ordered locus">Belba_2832</name>
</gene>
<dbReference type="KEGG" id="bbd:Belba_2832"/>
<name>I3Z7Z7_BELBD</name>
<accession>I3Z7Z7</accession>
<sequence>MAKGWGGKIKLDFSPAIARYFFIFRKEGNFLIQFFGVGNKHTLYAALVRG</sequence>
<dbReference type="Proteomes" id="UP000006050">
    <property type="component" value="Chromosome"/>
</dbReference>
<keyword evidence="2" id="KW-1185">Reference proteome</keyword>
<reference evidence="2" key="1">
    <citation type="submission" date="2012-06" db="EMBL/GenBank/DDBJ databases">
        <title>The complete genome of Belliella baltica DSM 15883.</title>
        <authorList>
            <person name="Lucas S."/>
            <person name="Copeland A."/>
            <person name="Lapidus A."/>
            <person name="Goodwin L."/>
            <person name="Pitluck S."/>
            <person name="Peters L."/>
            <person name="Mikhailova N."/>
            <person name="Davenport K."/>
            <person name="Kyrpides N."/>
            <person name="Mavromatis K."/>
            <person name="Pagani I."/>
            <person name="Ivanova N."/>
            <person name="Ovchinnikova G."/>
            <person name="Zeytun A."/>
            <person name="Detter J.C."/>
            <person name="Han C."/>
            <person name="Land M."/>
            <person name="Hauser L."/>
            <person name="Markowitz V."/>
            <person name="Cheng J.-F."/>
            <person name="Hugenholtz P."/>
            <person name="Woyke T."/>
            <person name="Wu D."/>
            <person name="Tindall B."/>
            <person name="Pomrenke H."/>
            <person name="Brambilla E."/>
            <person name="Klenk H.-P."/>
            <person name="Eisen J.A."/>
        </authorList>
    </citation>
    <scope>NUCLEOTIDE SEQUENCE [LARGE SCALE GENOMIC DNA]</scope>
    <source>
        <strain evidence="2">DSM 15883 / CIP 108006 / LMG 21964 / BA134</strain>
    </source>
</reference>
<dbReference type="HOGENOM" id="CLU_3114998_0_0_10"/>
<organism evidence="1 2">
    <name type="scientific">Belliella baltica (strain DSM 15883 / CIP 108006 / LMG 21964 / BA134)</name>
    <dbReference type="NCBI Taxonomy" id="866536"/>
    <lineage>
        <taxon>Bacteria</taxon>
        <taxon>Pseudomonadati</taxon>
        <taxon>Bacteroidota</taxon>
        <taxon>Cytophagia</taxon>
        <taxon>Cytophagales</taxon>
        <taxon>Cyclobacteriaceae</taxon>
        <taxon>Belliella</taxon>
    </lineage>
</organism>
<dbReference type="AlphaFoldDB" id="I3Z7Z7"/>